<evidence type="ECO:0000256" key="4">
    <source>
        <dbReference type="ARBA" id="ARBA00022840"/>
    </source>
</evidence>
<keyword evidence="10" id="KW-1185">Reference proteome</keyword>
<comment type="caution">
    <text evidence="9">The sequence shown here is derived from an EMBL/GenBank/DDBJ whole genome shotgun (WGS) entry which is preliminary data.</text>
</comment>
<dbReference type="Pfam" id="PF00005">
    <property type="entry name" value="ABC_tran"/>
    <property type="match status" value="1"/>
</dbReference>
<dbReference type="InterPro" id="IPR050086">
    <property type="entry name" value="MetN_ABC_transporter-like"/>
</dbReference>
<name>A0A3A4F5M4_9MICC</name>
<evidence type="ECO:0000313" key="9">
    <source>
        <dbReference type="EMBL" id="RJN33208.1"/>
    </source>
</evidence>
<organism evidence="9 10">
    <name type="scientific">Nesterenkonia natronophila</name>
    <dbReference type="NCBI Taxonomy" id="2174932"/>
    <lineage>
        <taxon>Bacteria</taxon>
        <taxon>Bacillati</taxon>
        <taxon>Actinomycetota</taxon>
        <taxon>Actinomycetes</taxon>
        <taxon>Micrococcales</taxon>
        <taxon>Micrococcaceae</taxon>
        <taxon>Nesterenkonia</taxon>
    </lineage>
</organism>
<dbReference type="InterPro" id="IPR027417">
    <property type="entry name" value="P-loop_NTPase"/>
</dbReference>
<dbReference type="NCBIfam" id="TIGR02315">
    <property type="entry name" value="ABC_phnC"/>
    <property type="match status" value="1"/>
</dbReference>
<dbReference type="InterPro" id="IPR012693">
    <property type="entry name" value="ABC_transpr_PhnC"/>
</dbReference>
<evidence type="ECO:0000256" key="3">
    <source>
        <dbReference type="ARBA" id="ARBA00022741"/>
    </source>
</evidence>
<dbReference type="InterPro" id="IPR017871">
    <property type="entry name" value="ABC_transporter-like_CS"/>
</dbReference>
<dbReference type="Gene3D" id="3.40.50.300">
    <property type="entry name" value="P-loop containing nucleotide triphosphate hydrolases"/>
    <property type="match status" value="1"/>
</dbReference>
<dbReference type="Proteomes" id="UP000266615">
    <property type="component" value="Unassembled WGS sequence"/>
</dbReference>
<dbReference type="CDD" id="cd03256">
    <property type="entry name" value="ABC_PhnC_transporter"/>
    <property type="match status" value="1"/>
</dbReference>
<keyword evidence="4 9" id="KW-0067">ATP-binding</keyword>
<dbReference type="PANTHER" id="PTHR43166">
    <property type="entry name" value="AMINO ACID IMPORT ATP-BINDING PROTEIN"/>
    <property type="match status" value="1"/>
</dbReference>
<dbReference type="AlphaFoldDB" id="A0A3A4F5M4"/>
<sequence>MIKFENVDVVYPNGFRGLNDINLEIHQGEFVAIIGLSGAGKSTLIRAVNGLVPYTNGTLTVGDTVVDPRNKSKLRKLRSKVGMIFQQFNNVGRISVLNNVLIGRSAFTPTWRSLIGWYGSHDREVAFQSLERVGIVEKSYNRAAALSGGQQQRVAIARVLAQDPEVILADEPVASLDPPTARKVLGDLRTIQRDLGITCVVNMHHLDLARDYADRIIGMRNGEVVFDGATQDATEDVIADVYQRPRSADDATQVQGGAGLREDAENATEADLNGPVTGSGNDSERKDIA</sequence>
<dbReference type="EC" id="3.6.3.28" evidence="9"/>
<keyword evidence="6" id="KW-0472">Membrane</keyword>
<gene>
    <name evidence="9" type="primary">phnC</name>
    <name evidence="9" type="ORF">D3250_02275</name>
</gene>
<keyword evidence="9" id="KW-0378">Hydrolase</keyword>
<dbReference type="InterPro" id="IPR003593">
    <property type="entry name" value="AAA+_ATPase"/>
</dbReference>
<evidence type="ECO:0000256" key="7">
    <source>
        <dbReference type="SAM" id="MobiDB-lite"/>
    </source>
</evidence>
<dbReference type="SMART" id="SM00382">
    <property type="entry name" value="AAA"/>
    <property type="match status" value="1"/>
</dbReference>
<dbReference type="GO" id="GO:0005524">
    <property type="term" value="F:ATP binding"/>
    <property type="evidence" value="ECO:0007669"/>
    <property type="project" value="UniProtKB-KW"/>
</dbReference>
<evidence type="ECO:0000256" key="1">
    <source>
        <dbReference type="ARBA" id="ARBA00022448"/>
    </source>
</evidence>
<evidence type="ECO:0000256" key="5">
    <source>
        <dbReference type="ARBA" id="ARBA00022967"/>
    </source>
</evidence>
<protein>
    <submittedName>
        <fullName evidence="9">Phosphonate ABC transporter ATP-binding protein</fullName>
        <ecNumber evidence="9">3.6.3.28</ecNumber>
    </submittedName>
</protein>
<keyword evidence="1" id="KW-0813">Transport</keyword>
<dbReference type="InterPro" id="IPR003439">
    <property type="entry name" value="ABC_transporter-like_ATP-bd"/>
</dbReference>
<dbReference type="PANTHER" id="PTHR43166:SF6">
    <property type="entry name" value="PHOSPHONATES IMPORT ATP-BINDING PROTEIN PHNC"/>
    <property type="match status" value="1"/>
</dbReference>
<evidence type="ECO:0000256" key="6">
    <source>
        <dbReference type="ARBA" id="ARBA00023136"/>
    </source>
</evidence>
<dbReference type="GO" id="GO:0016020">
    <property type="term" value="C:membrane"/>
    <property type="evidence" value="ECO:0007669"/>
    <property type="project" value="InterPro"/>
</dbReference>
<dbReference type="GO" id="GO:0015416">
    <property type="term" value="F:ABC-type phosphonate transporter activity"/>
    <property type="evidence" value="ECO:0007669"/>
    <property type="project" value="InterPro"/>
</dbReference>
<dbReference type="GO" id="GO:0016887">
    <property type="term" value="F:ATP hydrolysis activity"/>
    <property type="evidence" value="ECO:0007669"/>
    <property type="project" value="InterPro"/>
</dbReference>
<feature type="domain" description="ABC transporter" evidence="8">
    <location>
        <begin position="2"/>
        <end position="246"/>
    </location>
</feature>
<evidence type="ECO:0000259" key="8">
    <source>
        <dbReference type="PROSITE" id="PS50893"/>
    </source>
</evidence>
<keyword evidence="3" id="KW-0547">Nucleotide-binding</keyword>
<dbReference type="EMBL" id="QYZP01000001">
    <property type="protein sequence ID" value="RJN33208.1"/>
    <property type="molecule type" value="Genomic_DNA"/>
</dbReference>
<keyword evidence="2" id="KW-1003">Cell membrane</keyword>
<dbReference type="RefSeq" id="WP_119902251.1">
    <property type="nucleotide sequence ID" value="NZ_QYZP01000001.1"/>
</dbReference>
<reference evidence="9 10" key="1">
    <citation type="submission" date="2018-09" db="EMBL/GenBank/DDBJ databases">
        <title>Nesterenkonia natronophila sp. nov., an alkaliphilic actinobacteriume isolated from a soda lake, and emended description of the genus Nesterenkonia.</title>
        <authorList>
            <person name="Menes R.J."/>
            <person name="Iriarte A."/>
        </authorList>
    </citation>
    <scope>NUCLEOTIDE SEQUENCE [LARGE SCALE GENOMIC DNA]</scope>
    <source>
        <strain evidence="9 10">M8</strain>
    </source>
</reference>
<evidence type="ECO:0000313" key="10">
    <source>
        <dbReference type="Proteomes" id="UP000266615"/>
    </source>
</evidence>
<keyword evidence="5" id="KW-1278">Translocase</keyword>
<accession>A0A3A4F5M4</accession>
<dbReference type="PROSITE" id="PS50893">
    <property type="entry name" value="ABC_TRANSPORTER_2"/>
    <property type="match status" value="1"/>
</dbReference>
<dbReference type="SUPFAM" id="SSF52540">
    <property type="entry name" value="P-loop containing nucleoside triphosphate hydrolases"/>
    <property type="match status" value="1"/>
</dbReference>
<evidence type="ECO:0000256" key="2">
    <source>
        <dbReference type="ARBA" id="ARBA00022475"/>
    </source>
</evidence>
<proteinExistence type="predicted"/>
<feature type="region of interest" description="Disordered" evidence="7">
    <location>
        <begin position="245"/>
        <end position="289"/>
    </location>
</feature>
<dbReference type="OrthoDB" id="3190580at2"/>
<dbReference type="PROSITE" id="PS00211">
    <property type="entry name" value="ABC_TRANSPORTER_1"/>
    <property type="match status" value="1"/>
</dbReference>